<sequence length="494" mass="54719">MAHNRTSKRKEEKCDECSKEGGGLPTRVLDVSGQNVFLYVSRIEVEPYAALSHCWGKLPVIQTHRSTLKERSVEIPWTNLSKTFQDAVTTTRLLDDAEDWEKESGSMASIYECAQNVIAASDGSDNNPGFLHDRHSQIASKPINEGIDAGGESYQIRIREGDDHRWYGNLLPPRSQIVRDSSQLSTPGWAFQERLLATRYVQFRSQELVWECKTSLWCECGTLSRPSQQRVPASKQALYKLLQSQDRQTIYSIWSRIVNNYASKVLTIGNDILPELSGLAKRFQAAGSGGYLAGLWREDLPLSLLAPSWSWASIDTSIAGSSLITESITDSKASAPTNILATIHDVFCESSVADPTGRVSAGRLTLSGKIVTIIAMARQVTSRYEPYESPFDWTAKLQHDFTNQRSLIGFHADTIIPNLHLEALICVLIAETAGAPRALVLRKAKAGNPKGHLQGEVLYERVGLIDRIILGSSVRSSGWMGMFEHATIQTISII</sequence>
<dbReference type="InParanoid" id="A0A1E1LG91"/>
<dbReference type="InterPro" id="IPR010730">
    <property type="entry name" value="HET"/>
</dbReference>
<dbReference type="Pfam" id="PF06985">
    <property type="entry name" value="HET"/>
    <property type="match status" value="1"/>
</dbReference>
<evidence type="ECO:0000313" key="3">
    <source>
        <dbReference type="EMBL" id="CZT08759.1"/>
    </source>
</evidence>
<dbReference type="AlphaFoldDB" id="A0A1E1LG91"/>
<evidence type="ECO:0000259" key="2">
    <source>
        <dbReference type="Pfam" id="PF06985"/>
    </source>
</evidence>
<evidence type="ECO:0000256" key="1">
    <source>
        <dbReference type="SAM" id="MobiDB-lite"/>
    </source>
</evidence>
<keyword evidence="4" id="KW-1185">Reference proteome</keyword>
<name>A0A1E1LG91_9HELO</name>
<feature type="domain" description="Heterokaryon incompatibility" evidence="2">
    <location>
        <begin position="48"/>
        <end position="193"/>
    </location>
</feature>
<dbReference type="EMBL" id="FJUW01000047">
    <property type="protein sequence ID" value="CZT08759.1"/>
    <property type="molecule type" value="Genomic_DNA"/>
</dbReference>
<evidence type="ECO:0000313" key="4">
    <source>
        <dbReference type="Proteomes" id="UP000178129"/>
    </source>
</evidence>
<feature type="compositionally biased region" description="Basic and acidic residues" evidence="1">
    <location>
        <begin position="9"/>
        <end position="19"/>
    </location>
</feature>
<proteinExistence type="predicted"/>
<organism evidence="3 4">
    <name type="scientific">Rhynchosporium graminicola</name>
    <dbReference type="NCBI Taxonomy" id="2792576"/>
    <lineage>
        <taxon>Eukaryota</taxon>
        <taxon>Fungi</taxon>
        <taxon>Dikarya</taxon>
        <taxon>Ascomycota</taxon>
        <taxon>Pezizomycotina</taxon>
        <taxon>Leotiomycetes</taxon>
        <taxon>Helotiales</taxon>
        <taxon>Ploettnerulaceae</taxon>
        <taxon>Rhynchosporium</taxon>
    </lineage>
</organism>
<feature type="region of interest" description="Disordered" evidence="1">
    <location>
        <begin position="1"/>
        <end position="20"/>
    </location>
</feature>
<dbReference type="STRING" id="914237.A0A1E1LG91"/>
<dbReference type="PANTHER" id="PTHR33112:SF9">
    <property type="entry name" value="HETEROKARYON INCOMPATIBILITY DOMAIN-CONTAINING PROTEIN"/>
    <property type="match status" value="1"/>
</dbReference>
<protein>
    <recommendedName>
        <fullName evidence="2">Heterokaryon incompatibility domain-containing protein</fullName>
    </recommendedName>
</protein>
<accession>A0A1E1LG91</accession>
<comment type="caution">
    <text evidence="3">The sequence shown here is derived from an EMBL/GenBank/DDBJ whole genome shotgun (WGS) entry which is preliminary data.</text>
</comment>
<reference evidence="4" key="1">
    <citation type="submission" date="2016-03" db="EMBL/GenBank/DDBJ databases">
        <authorList>
            <person name="Ploux O."/>
        </authorList>
    </citation>
    <scope>NUCLEOTIDE SEQUENCE [LARGE SCALE GENOMIC DNA]</scope>
    <source>
        <strain evidence="4">UK7</strain>
    </source>
</reference>
<dbReference type="PANTHER" id="PTHR33112">
    <property type="entry name" value="DOMAIN PROTEIN, PUTATIVE-RELATED"/>
    <property type="match status" value="1"/>
</dbReference>
<gene>
    <name evidence="3" type="ORF">RCO7_03454</name>
</gene>
<dbReference type="Proteomes" id="UP000178129">
    <property type="component" value="Unassembled WGS sequence"/>
</dbReference>